<reference evidence="2" key="1">
    <citation type="submission" date="2022-11" db="UniProtKB">
        <authorList>
            <consortium name="WormBaseParasite"/>
        </authorList>
    </citation>
    <scope>IDENTIFICATION</scope>
</reference>
<evidence type="ECO:0000313" key="1">
    <source>
        <dbReference type="Proteomes" id="UP000887565"/>
    </source>
</evidence>
<evidence type="ECO:0000313" key="2">
    <source>
        <dbReference type="WBParaSite" id="nRc.2.0.1.t30168-RA"/>
    </source>
</evidence>
<dbReference type="Proteomes" id="UP000887565">
    <property type="component" value="Unplaced"/>
</dbReference>
<sequence>MQPTGLWCNAHKSPTHNTEDCLWLKRQNAQQLTRQEPNHPTYAPHSRQADFRTNLNDICGQRDWRPRRGAPSQRGTNYARCARNYFYEGNSIQRPNDFVQNTYAVYPNHQFPAPWEQHIHYNAVPAPYVTTPTDSSHASSQSSELQLALPALASPTAASAPALEMYAINQSTSPANMVIPSKEIASAAPIVSPGIVCWNTTERAFQDFCHICSSVCQI</sequence>
<dbReference type="AlphaFoldDB" id="A0A915JVR1"/>
<proteinExistence type="predicted"/>
<name>A0A915JVR1_ROMCU</name>
<keyword evidence="1" id="KW-1185">Reference proteome</keyword>
<dbReference type="WBParaSite" id="nRc.2.0.1.t30168-RA">
    <property type="protein sequence ID" value="nRc.2.0.1.t30168-RA"/>
    <property type="gene ID" value="nRc.2.0.1.g30168"/>
</dbReference>
<protein>
    <submittedName>
        <fullName evidence="2">Uncharacterized protein</fullName>
    </submittedName>
</protein>
<accession>A0A915JVR1</accession>
<organism evidence="1 2">
    <name type="scientific">Romanomermis culicivorax</name>
    <name type="common">Nematode worm</name>
    <dbReference type="NCBI Taxonomy" id="13658"/>
    <lineage>
        <taxon>Eukaryota</taxon>
        <taxon>Metazoa</taxon>
        <taxon>Ecdysozoa</taxon>
        <taxon>Nematoda</taxon>
        <taxon>Enoplea</taxon>
        <taxon>Dorylaimia</taxon>
        <taxon>Mermithida</taxon>
        <taxon>Mermithoidea</taxon>
        <taxon>Mermithidae</taxon>
        <taxon>Romanomermis</taxon>
    </lineage>
</organism>